<comment type="caution">
    <text evidence="2">The sequence shown here is derived from an EMBL/GenBank/DDBJ whole genome shotgun (WGS) entry which is preliminary data.</text>
</comment>
<proteinExistence type="predicted"/>
<evidence type="ECO:0000256" key="1">
    <source>
        <dbReference type="SAM" id="MobiDB-lite"/>
    </source>
</evidence>
<dbReference type="Proteomes" id="UP001152561">
    <property type="component" value="Unassembled WGS sequence"/>
</dbReference>
<protein>
    <submittedName>
        <fullName evidence="2">Uncharacterized protein</fullName>
    </submittedName>
</protein>
<feature type="region of interest" description="Disordered" evidence="1">
    <location>
        <begin position="1"/>
        <end position="20"/>
    </location>
</feature>
<evidence type="ECO:0000313" key="3">
    <source>
        <dbReference type="Proteomes" id="UP001152561"/>
    </source>
</evidence>
<accession>A0A9Q1MVM4</accession>
<keyword evidence="3" id="KW-1185">Reference proteome</keyword>
<dbReference type="AlphaFoldDB" id="A0A9Q1MVM4"/>
<feature type="region of interest" description="Disordered" evidence="1">
    <location>
        <begin position="42"/>
        <end position="85"/>
    </location>
</feature>
<name>A0A9Q1MVM4_9SOLA</name>
<reference evidence="3" key="1">
    <citation type="journal article" date="2023" name="Proc. Natl. Acad. Sci. U.S.A.">
        <title>Genomic and structural basis for evolution of tropane alkaloid biosynthesis.</title>
        <authorList>
            <person name="Wanga Y.-J."/>
            <person name="Taina T."/>
            <person name="Yua J.-Y."/>
            <person name="Lia J."/>
            <person name="Xua B."/>
            <person name="Chenc J."/>
            <person name="D'Auriad J.C."/>
            <person name="Huanga J.-P."/>
            <person name="Huanga S.-X."/>
        </authorList>
    </citation>
    <scope>NUCLEOTIDE SEQUENCE [LARGE SCALE GENOMIC DNA]</scope>
    <source>
        <strain evidence="3">cv. KIB-2019</strain>
    </source>
</reference>
<dbReference type="EMBL" id="JAJAGQ010000002">
    <property type="protein sequence ID" value="KAJ8569620.1"/>
    <property type="molecule type" value="Genomic_DNA"/>
</dbReference>
<organism evidence="2 3">
    <name type="scientific">Anisodus acutangulus</name>
    <dbReference type="NCBI Taxonomy" id="402998"/>
    <lineage>
        <taxon>Eukaryota</taxon>
        <taxon>Viridiplantae</taxon>
        <taxon>Streptophyta</taxon>
        <taxon>Embryophyta</taxon>
        <taxon>Tracheophyta</taxon>
        <taxon>Spermatophyta</taxon>
        <taxon>Magnoliopsida</taxon>
        <taxon>eudicotyledons</taxon>
        <taxon>Gunneridae</taxon>
        <taxon>Pentapetalae</taxon>
        <taxon>asterids</taxon>
        <taxon>lamiids</taxon>
        <taxon>Solanales</taxon>
        <taxon>Solanaceae</taxon>
        <taxon>Solanoideae</taxon>
        <taxon>Hyoscyameae</taxon>
        <taxon>Anisodus</taxon>
    </lineage>
</organism>
<evidence type="ECO:0000313" key="2">
    <source>
        <dbReference type="EMBL" id="KAJ8569620.1"/>
    </source>
</evidence>
<gene>
    <name evidence="2" type="ORF">K7X08_006197</name>
</gene>
<sequence length="113" mass="12104">MEKNPSKFIDGKPTNGNVDEVQTQDSFSALIVENKGVEVVNVEELDKENSSKEDTDASSGGGGLEQIEDLNSLTPGVRDEAGELTGEKYGYEEGIIDFVDLGGGNPMEEGTYK</sequence>